<name>A0AA38T209_9ASTR</name>
<evidence type="ECO:0000256" key="7">
    <source>
        <dbReference type="ARBA" id="ARBA00023121"/>
    </source>
</evidence>
<keyword evidence="13" id="KW-1185">Reference proteome</keyword>
<evidence type="ECO:0000256" key="3">
    <source>
        <dbReference type="ARBA" id="ARBA00022448"/>
    </source>
</evidence>
<dbReference type="GO" id="GO:0006869">
    <property type="term" value="P:lipid transport"/>
    <property type="evidence" value="ECO:0007669"/>
    <property type="project" value="InterPro"/>
</dbReference>
<dbReference type="AlphaFoldDB" id="A0AA38T209"/>
<keyword evidence="10" id="KW-0449">Lipoprotein</keyword>
<dbReference type="GO" id="GO:0098552">
    <property type="term" value="C:side of membrane"/>
    <property type="evidence" value="ECO:0007669"/>
    <property type="project" value="UniProtKB-KW"/>
</dbReference>
<keyword evidence="5" id="KW-0336">GPI-anchor</keyword>
<dbReference type="GO" id="GO:0008289">
    <property type="term" value="F:lipid binding"/>
    <property type="evidence" value="ECO:0007669"/>
    <property type="project" value="UniProtKB-KW"/>
</dbReference>
<proteinExistence type="inferred from homology"/>
<dbReference type="PANTHER" id="PTHR33044">
    <property type="entry name" value="BIFUNCTIONAL INHIBITOR/LIPID-TRANSFER PROTEIN/SEED STORAGE 2S ALBUMIN SUPERFAMILY PROTEIN-RELATED"/>
    <property type="match status" value="1"/>
</dbReference>
<comment type="subcellular location">
    <subcellularLocation>
        <location evidence="1">Cell membrane</location>
        <topology evidence="1">Lipid-anchor</topology>
        <topology evidence="1">GPI-anchor</topology>
    </subcellularLocation>
</comment>
<evidence type="ECO:0000256" key="5">
    <source>
        <dbReference type="ARBA" id="ARBA00022622"/>
    </source>
</evidence>
<evidence type="ECO:0000256" key="10">
    <source>
        <dbReference type="ARBA" id="ARBA00023288"/>
    </source>
</evidence>
<reference evidence="12" key="1">
    <citation type="submission" date="2023-03" db="EMBL/GenBank/DDBJ databases">
        <title>Chromosome-scale reference genome and RAD-based genetic map of yellow starthistle (Centaurea solstitialis) reveal putative structural variation and QTLs associated with invader traits.</title>
        <authorList>
            <person name="Reatini B."/>
            <person name="Cang F.A."/>
            <person name="Jiang Q."/>
            <person name="Mckibben M.T.W."/>
            <person name="Barker M.S."/>
            <person name="Rieseberg L.H."/>
            <person name="Dlugosch K.M."/>
        </authorList>
    </citation>
    <scope>NUCLEOTIDE SEQUENCE</scope>
    <source>
        <strain evidence="12">CAN-66</strain>
        <tissue evidence="12">Leaf</tissue>
    </source>
</reference>
<keyword evidence="6" id="KW-0732">Signal</keyword>
<dbReference type="EMBL" id="JARYMX010000006">
    <property type="protein sequence ID" value="KAJ9543402.1"/>
    <property type="molecule type" value="Genomic_DNA"/>
</dbReference>
<keyword evidence="7" id="KW-0446">Lipid-binding</keyword>
<evidence type="ECO:0000256" key="2">
    <source>
        <dbReference type="ARBA" id="ARBA00009748"/>
    </source>
</evidence>
<dbReference type="GO" id="GO:0005886">
    <property type="term" value="C:plasma membrane"/>
    <property type="evidence" value="ECO:0007669"/>
    <property type="project" value="UniProtKB-SubCell"/>
</dbReference>
<dbReference type="InterPro" id="IPR016140">
    <property type="entry name" value="Bifunc_inhib/LTP/seed_store"/>
</dbReference>
<dbReference type="InterPro" id="IPR043325">
    <property type="entry name" value="LTSS"/>
</dbReference>
<evidence type="ECO:0000256" key="8">
    <source>
        <dbReference type="ARBA" id="ARBA00023157"/>
    </source>
</evidence>
<dbReference type="FunFam" id="1.10.110.10:FF:000001">
    <property type="entry name" value="Bifunctional inhibitor/lipid-transfer protein/seed storage 2S albumin superfamily protein"/>
    <property type="match status" value="1"/>
</dbReference>
<evidence type="ECO:0000313" key="12">
    <source>
        <dbReference type="EMBL" id="KAJ9543402.1"/>
    </source>
</evidence>
<keyword evidence="9" id="KW-0325">Glycoprotein</keyword>
<keyword evidence="8" id="KW-1015">Disulfide bond</keyword>
<dbReference type="CDD" id="cd00010">
    <property type="entry name" value="AAI_LTSS"/>
    <property type="match status" value="1"/>
</dbReference>
<dbReference type="Pfam" id="PF14368">
    <property type="entry name" value="LTP_2"/>
    <property type="match status" value="1"/>
</dbReference>
<gene>
    <name evidence="12" type="ORF">OSB04_023109</name>
</gene>
<evidence type="ECO:0000256" key="6">
    <source>
        <dbReference type="ARBA" id="ARBA00022729"/>
    </source>
</evidence>
<protein>
    <recommendedName>
        <fullName evidence="11">Bifunctional inhibitor/plant lipid transfer protein/seed storage helical domain-containing protein</fullName>
    </recommendedName>
</protein>
<evidence type="ECO:0000256" key="4">
    <source>
        <dbReference type="ARBA" id="ARBA00022475"/>
    </source>
</evidence>
<dbReference type="SMART" id="SM00499">
    <property type="entry name" value="AAI"/>
    <property type="match status" value="1"/>
</dbReference>
<evidence type="ECO:0000256" key="9">
    <source>
        <dbReference type="ARBA" id="ARBA00023180"/>
    </source>
</evidence>
<sequence length="121" mass="13118">MLRDEAMAQSGCRSALMSLSPCLGYVGGNSSTPTYSCCSQLANVVRSQSRCLCILVSSHGSPTGLKINETLALELPDACNVQTPPISRCDDKSIQFILLIENDKDQEAYPVRDKTMTENLT</sequence>
<dbReference type="Gene3D" id="1.10.110.10">
    <property type="entry name" value="Plant lipid-transfer and hydrophobic proteins"/>
    <property type="match status" value="1"/>
</dbReference>
<comment type="caution">
    <text evidence="12">The sequence shown here is derived from an EMBL/GenBank/DDBJ whole genome shotgun (WGS) entry which is preliminary data.</text>
</comment>
<dbReference type="SUPFAM" id="SSF47699">
    <property type="entry name" value="Bifunctional inhibitor/lipid-transfer protein/seed storage 2S albumin"/>
    <property type="match status" value="1"/>
</dbReference>
<evidence type="ECO:0000313" key="13">
    <source>
        <dbReference type="Proteomes" id="UP001172457"/>
    </source>
</evidence>
<evidence type="ECO:0000256" key="1">
    <source>
        <dbReference type="ARBA" id="ARBA00004609"/>
    </source>
</evidence>
<evidence type="ECO:0000259" key="11">
    <source>
        <dbReference type="SMART" id="SM00499"/>
    </source>
</evidence>
<feature type="domain" description="Bifunctional inhibitor/plant lipid transfer protein/seed storage helical" evidence="11">
    <location>
        <begin position="12"/>
        <end position="89"/>
    </location>
</feature>
<dbReference type="PRINTS" id="PR00382">
    <property type="entry name" value="LIPIDTRNSFER"/>
</dbReference>
<organism evidence="12 13">
    <name type="scientific">Centaurea solstitialis</name>
    <name type="common">yellow star-thistle</name>
    <dbReference type="NCBI Taxonomy" id="347529"/>
    <lineage>
        <taxon>Eukaryota</taxon>
        <taxon>Viridiplantae</taxon>
        <taxon>Streptophyta</taxon>
        <taxon>Embryophyta</taxon>
        <taxon>Tracheophyta</taxon>
        <taxon>Spermatophyta</taxon>
        <taxon>Magnoliopsida</taxon>
        <taxon>eudicotyledons</taxon>
        <taxon>Gunneridae</taxon>
        <taxon>Pentapetalae</taxon>
        <taxon>asterids</taxon>
        <taxon>campanulids</taxon>
        <taxon>Asterales</taxon>
        <taxon>Asteraceae</taxon>
        <taxon>Carduoideae</taxon>
        <taxon>Cardueae</taxon>
        <taxon>Centaureinae</taxon>
        <taxon>Centaurea</taxon>
    </lineage>
</organism>
<keyword evidence="3" id="KW-0813">Transport</keyword>
<dbReference type="Proteomes" id="UP001172457">
    <property type="component" value="Chromosome 6"/>
</dbReference>
<dbReference type="InterPro" id="IPR000528">
    <property type="entry name" value="Plant_nsLTP"/>
</dbReference>
<accession>A0AA38T209</accession>
<keyword evidence="5" id="KW-0472">Membrane</keyword>
<dbReference type="InterPro" id="IPR036312">
    <property type="entry name" value="Bifun_inhib/LTP/seed_sf"/>
</dbReference>
<keyword evidence="4" id="KW-1003">Cell membrane</keyword>
<comment type="similarity">
    <text evidence="2">Belongs to the plant LTP family.</text>
</comment>